<evidence type="ECO:0000313" key="2">
    <source>
        <dbReference type="EMBL" id="KAJ1257223.1"/>
    </source>
</evidence>
<gene>
    <name evidence="2" type="ORF">BS78_K172400</name>
</gene>
<proteinExistence type="predicted"/>
<dbReference type="OrthoDB" id="714804at2759"/>
<dbReference type="AlphaFoldDB" id="A0A9W7XEN3"/>
<sequence length="200" mass="21735">MHSLLATAQLRAALEDKAPACSLVADSIGPLAGLLPLTGVPRQSYLEVPAPAPEQPAEAAKPLKVYFRRRRRSKGTSSGGQPQGLQRITKPVEQLLPRPMILKREGEKHVPPSVPRRSRRVAGVKPCSPGPVVTAAQRKVIKSLGLSNEKELIDQKAQDDYSKLFEKPLTDVDLAALAAIFGWQSDHGDDVRGWELLVGF</sequence>
<feature type="region of interest" description="Disordered" evidence="1">
    <location>
        <begin position="71"/>
        <end position="90"/>
    </location>
</feature>
<accession>A0A9W7XEN3</accession>
<organism evidence="2 3">
    <name type="scientific">Paspalum vaginatum</name>
    <name type="common">seashore paspalum</name>
    <dbReference type="NCBI Taxonomy" id="158149"/>
    <lineage>
        <taxon>Eukaryota</taxon>
        <taxon>Viridiplantae</taxon>
        <taxon>Streptophyta</taxon>
        <taxon>Embryophyta</taxon>
        <taxon>Tracheophyta</taxon>
        <taxon>Spermatophyta</taxon>
        <taxon>Magnoliopsida</taxon>
        <taxon>Liliopsida</taxon>
        <taxon>Poales</taxon>
        <taxon>Poaceae</taxon>
        <taxon>PACMAD clade</taxon>
        <taxon>Panicoideae</taxon>
        <taxon>Andropogonodae</taxon>
        <taxon>Paspaleae</taxon>
        <taxon>Paspalinae</taxon>
        <taxon>Paspalum</taxon>
    </lineage>
</organism>
<reference evidence="2 3" key="1">
    <citation type="submission" date="2022-10" db="EMBL/GenBank/DDBJ databases">
        <title>WGS assembly of Paspalum vaginatum 540-79.</title>
        <authorList>
            <person name="Sun G."/>
            <person name="Wase N."/>
            <person name="Shu S."/>
            <person name="Jenkins J."/>
            <person name="Zhou B."/>
            <person name="Torres-Rodriguez J."/>
            <person name="Chen C."/>
            <person name="Sandor L."/>
            <person name="Plott C."/>
            <person name="Yoshinga Y."/>
            <person name="Daum C."/>
            <person name="Qi P."/>
            <person name="Barry K."/>
            <person name="Lipzen A."/>
            <person name="Berry L."/>
            <person name="Pedersen C."/>
            <person name="Gottilla T."/>
            <person name="Foltz A."/>
            <person name="Yu H."/>
            <person name="O'Malley R."/>
            <person name="Zhang C."/>
            <person name="Devos K."/>
            <person name="Sigmon B."/>
            <person name="Yu B."/>
            <person name="Obata T."/>
            <person name="Schmutz J."/>
            <person name="Schnable J."/>
        </authorList>
    </citation>
    <scope>NUCLEOTIDE SEQUENCE [LARGE SCALE GENOMIC DNA]</scope>
    <source>
        <strain evidence="3">cv. 540-79</strain>
    </source>
</reference>
<comment type="caution">
    <text evidence="2">The sequence shown here is derived from an EMBL/GenBank/DDBJ whole genome shotgun (WGS) entry which is preliminary data.</text>
</comment>
<name>A0A9W7XEN3_9POAL</name>
<keyword evidence="3" id="KW-1185">Reference proteome</keyword>
<dbReference type="EMBL" id="MU629436">
    <property type="protein sequence ID" value="KAJ1257223.1"/>
    <property type="molecule type" value="Genomic_DNA"/>
</dbReference>
<evidence type="ECO:0000256" key="1">
    <source>
        <dbReference type="SAM" id="MobiDB-lite"/>
    </source>
</evidence>
<protein>
    <submittedName>
        <fullName evidence="2">Uncharacterized protein</fullName>
    </submittedName>
</protein>
<dbReference type="Proteomes" id="UP001164776">
    <property type="component" value="Unassembled WGS sequence"/>
</dbReference>
<evidence type="ECO:0000313" key="3">
    <source>
        <dbReference type="Proteomes" id="UP001164776"/>
    </source>
</evidence>